<accession>A0A072N3H1</accession>
<name>A0A072N3H1_9GAMM</name>
<proteinExistence type="predicted"/>
<dbReference type="SUPFAM" id="SSF52266">
    <property type="entry name" value="SGNH hydrolase"/>
    <property type="match status" value="1"/>
</dbReference>
<dbReference type="GO" id="GO:0016788">
    <property type="term" value="F:hydrolase activity, acting on ester bonds"/>
    <property type="evidence" value="ECO:0007669"/>
    <property type="project" value="UniProtKB-ARBA"/>
</dbReference>
<keyword evidence="2" id="KW-1185">Reference proteome</keyword>
<sequence>MSQGERNRNAAFAIASAVLAVVMAGSVVEWALRAYSNTISESESMDDGFVLYDPALGWKLNPGWSGQHHHYDFNVSYSVNEEGFRGPVPGRLTGDPDIFFVGDSFTFGLGVNDSETFVAALNRKHSEDTVRFSNLGVPGYAPDQSLLALEPILKFQPSSVIWVVYLGNDLLDIRYRFPLQAAYGKPFFDLVGDRLALRNSPVPMVSKSTSFRPDSVQSAILRDFELYSAGRDALNEFQIGRRLNSLVGIDEPGLTQYLEKANEQDIQLFMAITSRAQTLLRGAGVELEFVLMPGSGYFREGTVPGIYQQTLELQLSQAFDRLGIRAVSLGPQLSKLYDQGQVLFHPNEGHLTAVGHSRVSEILDQAFSW</sequence>
<evidence type="ECO:0000313" key="1">
    <source>
        <dbReference type="EMBL" id="KEF32244.1"/>
    </source>
</evidence>
<dbReference type="AlphaFoldDB" id="A0A072N3H1"/>
<dbReference type="OrthoDB" id="6362682at2"/>
<organism evidence="1 2">
    <name type="scientific">Marinobacter nitratireducens</name>
    <dbReference type="NCBI Taxonomy" id="1137280"/>
    <lineage>
        <taxon>Bacteria</taxon>
        <taxon>Pseudomonadati</taxon>
        <taxon>Pseudomonadota</taxon>
        <taxon>Gammaproteobacteria</taxon>
        <taxon>Pseudomonadales</taxon>
        <taxon>Marinobacteraceae</taxon>
        <taxon>Marinobacter</taxon>
    </lineage>
</organism>
<protein>
    <recommendedName>
        <fullName evidence="3">SGNH hydrolase-type esterase domain-containing protein</fullName>
    </recommendedName>
</protein>
<evidence type="ECO:0000313" key="2">
    <source>
        <dbReference type="Proteomes" id="UP000035057"/>
    </source>
</evidence>
<evidence type="ECO:0008006" key="3">
    <source>
        <dbReference type="Google" id="ProtNLM"/>
    </source>
</evidence>
<reference evidence="1 2" key="1">
    <citation type="submission" date="2012-12" db="EMBL/GenBank/DDBJ databases">
        <title>Genome assembly of Marinobacter sp. AK21.</title>
        <authorList>
            <person name="Khatri I."/>
            <person name="Kumar R."/>
            <person name="Vaidya B."/>
            <person name="Subramanian S."/>
            <person name="Pinnaka A."/>
        </authorList>
    </citation>
    <scope>NUCLEOTIDE SEQUENCE [LARGE SCALE GENOMIC DNA]</scope>
    <source>
        <strain evidence="1 2">AK21</strain>
    </source>
</reference>
<dbReference type="STRING" id="1137280.D777_00878"/>
<dbReference type="InterPro" id="IPR036514">
    <property type="entry name" value="SGNH_hydro_sf"/>
</dbReference>
<dbReference type="Proteomes" id="UP000035057">
    <property type="component" value="Unassembled WGS sequence"/>
</dbReference>
<dbReference type="RefSeq" id="WP_036128770.1">
    <property type="nucleotide sequence ID" value="NZ_ANIE01000003.1"/>
</dbReference>
<dbReference type="PATRIC" id="fig|1137280.3.peg.694"/>
<dbReference type="EMBL" id="ANIE01000003">
    <property type="protein sequence ID" value="KEF32244.1"/>
    <property type="molecule type" value="Genomic_DNA"/>
</dbReference>
<gene>
    <name evidence="1" type="ORF">D777_00878</name>
</gene>
<dbReference type="Gene3D" id="3.40.50.1110">
    <property type="entry name" value="SGNH hydrolase"/>
    <property type="match status" value="1"/>
</dbReference>
<comment type="caution">
    <text evidence="1">The sequence shown here is derived from an EMBL/GenBank/DDBJ whole genome shotgun (WGS) entry which is preliminary data.</text>
</comment>